<evidence type="ECO:0000313" key="3">
    <source>
        <dbReference type="Proteomes" id="UP001589575"/>
    </source>
</evidence>
<accession>A0ABV5FV22</accession>
<gene>
    <name evidence="2" type="ORF">ACFFX0_04770</name>
</gene>
<feature type="region of interest" description="Disordered" evidence="1">
    <location>
        <begin position="1"/>
        <end position="21"/>
    </location>
</feature>
<dbReference type="Proteomes" id="UP001589575">
    <property type="component" value="Unassembled WGS sequence"/>
</dbReference>
<dbReference type="EMBL" id="JBHMFI010000001">
    <property type="protein sequence ID" value="MFB9070535.1"/>
    <property type="molecule type" value="Genomic_DNA"/>
</dbReference>
<evidence type="ECO:0000256" key="1">
    <source>
        <dbReference type="SAM" id="MobiDB-lite"/>
    </source>
</evidence>
<name>A0ABV5FV22_9MICC</name>
<feature type="compositionally biased region" description="Polar residues" evidence="1">
    <location>
        <begin position="1"/>
        <end position="14"/>
    </location>
</feature>
<organism evidence="2 3">
    <name type="scientific">Citricoccus parietis</name>
    <dbReference type="NCBI Taxonomy" id="592307"/>
    <lineage>
        <taxon>Bacteria</taxon>
        <taxon>Bacillati</taxon>
        <taxon>Actinomycetota</taxon>
        <taxon>Actinomycetes</taxon>
        <taxon>Micrococcales</taxon>
        <taxon>Micrococcaceae</taxon>
        <taxon>Citricoccus</taxon>
    </lineage>
</organism>
<sequence>MPVTVRTGSSSPTWHSGGRYSLARPPLRIASNLGHHRASHGSSLGVGSVTHHRIYTTHHRINTEGKRFSWVDRTR</sequence>
<keyword evidence="3" id="KW-1185">Reference proteome</keyword>
<evidence type="ECO:0000313" key="2">
    <source>
        <dbReference type="EMBL" id="MFB9070535.1"/>
    </source>
</evidence>
<protein>
    <submittedName>
        <fullName evidence="2">Uncharacterized protein</fullName>
    </submittedName>
</protein>
<comment type="caution">
    <text evidence="2">The sequence shown here is derived from an EMBL/GenBank/DDBJ whole genome shotgun (WGS) entry which is preliminary data.</text>
</comment>
<reference evidence="2 3" key="1">
    <citation type="submission" date="2024-09" db="EMBL/GenBank/DDBJ databases">
        <authorList>
            <person name="Sun Q."/>
            <person name="Mori K."/>
        </authorList>
    </citation>
    <scope>NUCLEOTIDE SEQUENCE [LARGE SCALE GENOMIC DNA]</scope>
    <source>
        <strain evidence="2 3">CCM 7609</strain>
    </source>
</reference>
<proteinExistence type="predicted"/>